<dbReference type="GO" id="GO:0000062">
    <property type="term" value="F:fatty-acyl-CoA binding"/>
    <property type="evidence" value="ECO:0007669"/>
    <property type="project" value="InterPro"/>
</dbReference>
<dbReference type="FunFam" id="1.20.80.10:FF:000010">
    <property type="entry name" value="Acyl-CoA-binding domain-containing protein 5"/>
    <property type="match status" value="1"/>
</dbReference>
<dbReference type="OrthoDB" id="71307at2759"/>
<dbReference type="Proteomes" id="UP000228934">
    <property type="component" value="Unassembled WGS sequence"/>
</dbReference>
<feature type="domain" description="ACB" evidence="3">
    <location>
        <begin position="10"/>
        <end position="99"/>
    </location>
</feature>
<evidence type="ECO:0000256" key="1">
    <source>
        <dbReference type="ARBA" id="ARBA00023121"/>
    </source>
</evidence>
<protein>
    <recommendedName>
        <fullName evidence="3">ACB domain-containing protein</fullName>
    </recommendedName>
</protein>
<evidence type="ECO:0000313" key="5">
    <source>
        <dbReference type="Proteomes" id="UP000228934"/>
    </source>
</evidence>
<keyword evidence="5" id="KW-1185">Reference proteome</keyword>
<feature type="compositionally biased region" description="Basic and acidic residues" evidence="2">
    <location>
        <begin position="172"/>
        <end position="182"/>
    </location>
</feature>
<dbReference type="PROSITE" id="PS51228">
    <property type="entry name" value="ACB_2"/>
    <property type="match status" value="1"/>
</dbReference>
<name>A0A2G9P5Y9_AQUCT</name>
<proteinExistence type="predicted"/>
<dbReference type="EMBL" id="KV923788">
    <property type="protein sequence ID" value="PIN98754.1"/>
    <property type="molecule type" value="Genomic_DNA"/>
</dbReference>
<feature type="compositionally biased region" description="Basic residues" evidence="2">
    <location>
        <begin position="236"/>
        <end position="246"/>
    </location>
</feature>
<dbReference type="SUPFAM" id="SSF47027">
    <property type="entry name" value="Acyl-CoA binding protein"/>
    <property type="match status" value="1"/>
</dbReference>
<keyword evidence="1" id="KW-0446">Lipid-binding</keyword>
<dbReference type="AlphaFoldDB" id="A0A2G9P5Y9"/>
<organism evidence="4 5">
    <name type="scientific">Aquarana catesbeiana</name>
    <name type="common">American bullfrog</name>
    <name type="synonym">Rana catesbeiana</name>
    <dbReference type="NCBI Taxonomy" id="8400"/>
    <lineage>
        <taxon>Eukaryota</taxon>
        <taxon>Metazoa</taxon>
        <taxon>Chordata</taxon>
        <taxon>Craniata</taxon>
        <taxon>Vertebrata</taxon>
        <taxon>Euteleostomi</taxon>
        <taxon>Amphibia</taxon>
        <taxon>Batrachia</taxon>
        <taxon>Anura</taxon>
        <taxon>Neobatrachia</taxon>
        <taxon>Ranoidea</taxon>
        <taxon>Ranidae</taxon>
        <taxon>Aquarana</taxon>
    </lineage>
</organism>
<evidence type="ECO:0000259" key="3">
    <source>
        <dbReference type="PROSITE" id="PS51228"/>
    </source>
</evidence>
<feature type="region of interest" description="Disordered" evidence="2">
    <location>
        <begin position="138"/>
        <end position="293"/>
    </location>
</feature>
<feature type="compositionally biased region" description="Basic and acidic residues" evidence="2">
    <location>
        <begin position="247"/>
        <end position="258"/>
    </location>
</feature>
<reference evidence="5" key="1">
    <citation type="journal article" date="2017" name="Nat. Commun.">
        <title>The North American bullfrog draft genome provides insight into hormonal regulation of long noncoding RNA.</title>
        <authorList>
            <person name="Hammond S.A."/>
            <person name="Warren R.L."/>
            <person name="Vandervalk B.P."/>
            <person name="Kucuk E."/>
            <person name="Khan H."/>
            <person name="Gibb E.A."/>
            <person name="Pandoh P."/>
            <person name="Kirk H."/>
            <person name="Zhao Y."/>
            <person name="Jones M."/>
            <person name="Mungall A.J."/>
            <person name="Coope R."/>
            <person name="Pleasance S."/>
            <person name="Moore R.A."/>
            <person name="Holt R.A."/>
            <person name="Round J.M."/>
            <person name="Ohora S."/>
            <person name="Walle B.V."/>
            <person name="Veldhoen N."/>
            <person name="Helbing C.C."/>
            <person name="Birol I."/>
        </authorList>
    </citation>
    <scope>NUCLEOTIDE SEQUENCE [LARGE SCALE GENOMIC DNA]</scope>
</reference>
<dbReference type="GO" id="GO:0006631">
    <property type="term" value="P:fatty acid metabolic process"/>
    <property type="evidence" value="ECO:0007669"/>
    <property type="project" value="TreeGrafter"/>
</dbReference>
<sequence length="358" mass="40693">MGTDQDESGYRRQFNAAVSVIQSLPKSGSYRPSYEEMLLFYSYYKQATVGPCNIGRPGFWDPIGRYKWDAWNKLGQMSQEDAMCAYIREMKKVAQKIIDTVPLEDTSPELFEPFRPLYEVIPDMPRPPDSFFKTITEEETFEDDKYQASKEEGEEQYGSKPEQTELGAHRGLGQEEERRDPVGEAAQSEASDRRLGSWGSENEDFSDSLERLGPDQNAKDDGSVIHPHLFQASGATHKKSKPKASRHSAERRKDHDPEAPSFSNACLRNPGESDNSDMSSERQNKCRSSSHSLSPQIAATVEALQASVQGLCQRLESLERALQKPQHSGINRSQTLLFIVMWPFFVHWLLRRLYGRKS</sequence>
<dbReference type="InterPro" id="IPR022408">
    <property type="entry name" value="Acyl-CoA-binding_prot_CS"/>
</dbReference>
<dbReference type="Pfam" id="PF00887">
    <property type="entry name" value="ACBP"/>
    <property type="match status" value="1"/>
</dbReference>
<dbReference type="InterPro" id="IPR000582">
    <property type="entry name" value="Acyl-CoA-binding_protein"/>
</dbReference>
<dbReference type="Gene3D" id="1.20.80.10">
    <property type="match status" value="1"/>
</dbReference>
<dbReference type="PRINTS" id="PR00689">
    <property type="entry name" value="ACOABINDINGP"/>
</dbReference>
<feature type="compositionally biased region" description="Polar residues" evidence="2">
    <location>
        <begin position="261"/>
        <end position="278"/>
    </location>
</feature>
<dbReference type="PANTHER" id="PTHR23310">
    <property type="entry name" value="ACYL-COA-BINDING PROTEIN, ACBP"/>
    <property type="match status" value="1"/>
</dbReference>
<dbReference type="GO" id="GO:0005737">
    <property type="term" value="C:cytoplasm"/>
    <property type="evidence" value="ECO:0007669"/>
    <property type="project" value="TreeGrafter"/>
</dbReference>
<evidence type="ECO:0000313" key="4">
    <source>
        <dbReference type="EMBL" id="PIN98754.1"/>
    </source>
</evidence>
<dbReference type="PROSITE" id="PS00880">
    <property type="entry name" value="ACB_1"/>
    <property type="match status" value="1"/>
</dbReference>
<evidence type="ECO:0000256" key="2">
    <source>
        <dbReference type="SAM" id="MobiDB-lite"/>
    </source>
</evidence>
<dbReference type="InterPro" id="IPR035984">
    <property type="entry name" value="Acyl-CoA-binding_sf"/>
</dbReference>
<accession>A0A2G9P5Y9</accession>
<gene>
    <name evidence="4" type="ORF">AB205_0063980</name>
</gene>
<dbReference type="CDD" id="cd00435">
    <property type="entry name" value="ACBP"/>
    <property type="match status" value="1"/>
</dbReference>
<dbReference type="InterPro" id="IPR014352">
    <property type="entry name" value="FERM/acyl-CoA-bd_prot_sf"/>
</dbReference>
<dbReference type="PANTHER" id="PTHR23310:SF53">
    <property type="entry name" value="ACYL-COA-BINDING DOMAIN-CONTAINING PROTEIN 4"/>
    <property type="match status" value="1"/>
</dbReference>
<feature type="compositionally biased region" description="Basic and acidic residues" evidence="2">
    <location>
        <begin position="208"/>
        <end position="223"/>
    </location>
</feature>